<proteinExistence type="inferred from homology"/>
<evidence type="ECO:0000256" key="1">
    <source>
        <dbReference type="ARBA" id="ARBA00006914"/>
    </source>
</evidence>
<dbReference type="InterPro" id="IPR027417">
    <property type="entry name" value="P-loop_NTPase"/>
</dbReference>
<keyword evidence="2" id="KW-0547">Nucleotide-binding</keyword>
<keyword evidence="3" id="KW-0067">ATP-binding</keyword>
<reference evidence="5 6" key="1">
    <citation type="submission" date="2019-02" db="EMBL/GenBank/DDBJ databases">
        <authorList>
            <consortium name="Pathogen Informatics"/>
        </authorList>
    </citation>
    <scope>NUCLEOTIDE SEQUENCE [LARGE SCALE GENOMIC DNA]</scope>
    <source>
        <strain evidence="5 6">3012STDY7103891</strain>
    </source>
</reference>
<organism evidence="5 6">
    <name type="scientific">Pseudomonas fragi</name>
    <dbReference type="NCBI Taxonomy" id="296"/>
    <lineage>
        <taxon>Bacteria</taxon>
        <taxon>Pseudomonadati</taxon>
        <taxon>Pseudomonadota</taxon>
        <taxon>Gammaproteobacteria</taxon>
        <taxon>Pseudomonadales</taxon>
        <taxon>Pseudomonadaceae</taxon>
        <taxon>Pseudomonas</taxon>
    </lineage>
</organism>
<dbReference type="PANTHER" id="PTHR23073">
    <property type="entry name" value="26S PROTEASOME REGULATORY SUBUNIT"/>
    <property type="match status" value="1"/>
</dbReference>
<evidence type="ECO:0000313" key="5">
    <source>
        <dbReference type="EMBL" id="VFB22008.1"/>
    </source>
</evidence>
<evidence type="ECO:0000256" key="3">
    <source>
        <dbReference type="ARBA" id="ARBA00022840"/>
    </source>
</evidence>
<dbReference type="GO" id="GO:0005524">
    <property type="term" value="F:ATP binding"/>
    <property type="evidence" value="ECO:0007669"/>
    <property type="project" value="UniProtKB-KW"/>
</dbReference>
<dbReference type="EC" id="3.4.24.-" evidence="5"/>
<dbReference type="InterPro" id="IPR003959">
    <property type="entry name" value="ATPase_AAA_core"/>
</dbReference>
<keyword evidence="5" id="KW-0378">Hydrolase</keyword>
<dbReference type="InterPro" id="IPR003593">
    <property type="entry name" value="AAA+_ATPase"/>
</dbReference>
<evidence type="ECO:0000313" key="6">
    <source>
        <dbReference type="Proteomes" id="UP000330809"/>
    </source>
</evidence>
<gene>
    <name evidence="5" type="primary">ftsH_4</name>
    <name evidence="5" type="ORF">NCTC10754_04692</name>
</gene>
<name>A0A449IRE7_PSEFR</name>
<evidence type="ECO:0000256" key="2">
    <source>
        <dbReference type="ARBA" id="ARBA00022741"/>
    </source>
</evidence>
<feature type="domain" description="AAA+ ATPase" evidence="4">
    <location>
        <begin position="255"/>
        <end position="387"/>
    </location>
</feature>
<dbReference type="CDD" id="cd19481">
    <property type="entry name" value="RecA-like_protease"/>
    <property type="match status" value="1"/>
</dbReference>
<evidence type="ECO:0000259" key="4">
    <source>
        <dbReference type="SMART" id="SM00382"/>
    </source>
</evidence>
<dbReference type="Gene3D" id="3.40.50.300">
    <property type="entry name" value="P-loop containing nucleotide triphosphate hydrolases"/>
    <property type="match status" value="2"/>
</dbReference>
<dbReference type="GO" id="GO:0016887">
    <property type="term" value="F:ATP hydrolysis activity"/>
    <property type="evidence" value="ECO:0007669"/>
    <property type="project" value="InterPro"/>
</dbReference>
<protein>
    <submittedName>
        <fullName evidence="5">ATPase central domain-containing protein</fullName>
        <ecNumber evidence="5">3.4.24.-</ecNumber>
    </submittedName>
</protein>
<sequence length="703" mass="77956">MPIPRSLNRSKVRSSGPHNADTCALTLKWSFMMMLDLGGHRNLIQRHGFNDDELAIELGLQALIDEEDFHPRQALLRLKGERKLFDETVTDCDYPDLLEDNLEALGELLGLDAAELRILGFCVLMQTDPTLNNAADLLGMLGFNRMLAALSALLEIPQLQLTHYLSNDGRLVQAGLLEVNTMSSAVTTLSSRLSVGNSDLPGLMRFNQEEPIELFKYAFRLSPPGTLQLDNYEHLRQHVDIAQAYLSKALAEGHTGVNILLYGPPGTGKTQLSRLLAKTLNTDLYEIACSDSDGDPVSASQRLCALRSAMSVLHPHKSLLVLDEIEDIFDSPMPMGIGARSKAQKGWINRMLEENTLPCFWLSNSVESMDAAHIRRFDLVIELPNPPRAQREKIVRDCSANKLGNDLVEKLADHEHTTPAVITRAVRIARSLNPRASKTLDATVECLVDSTLKAQGFDKLEAAQDQRLPSFYSPDLINADVSLDGLVDGLRKHAEARLCFYGPPGTGKTAFGCWLAQELDKPLMVQRVSDLVSPYVGQTEQNLAKAFEKASQDGAVLLLDEVDSFLQDRRKAQQSWEVTAVNEMLTQMESYRGLFIASTNLIRDLDEASLRRFDMKIHFGYLGQPQVQQLFGAHLQALKLKDPTKAAGLRLKSEQQLTPGDFASVARRARFKPFANANELASALIAETRLKTAGQQRPIGFVH</sequence>
<dbReference type="SUPFAM" id="SSF52540">
    <property type="entry name" value="P-loop containing nucleoside triphosphate hydrolases"/>
    <property type="match status" value="2"/>
</dbReference>
<comment type="similarity">
    <text evidence="1">Belongs to the AAA ATPase family.</text>
</comment>
<dbReference type="SMART" id="SM00382">
    <property type="entry name" value="AAA"/>
    <property type="match status" value="2"/>
</dbReference>
<dbReference type="Proteomes" id="UP000330809">
    <property type="component" value="Unassembled WGS sequence"/>
</dbReference>
<dbReference type="AlphaFoldDB" id="A0A449IRE7"/>
<dbReference type="RefSeq" id="WP_053221295.1">
    <property type="nucleotide sequence ID" value="NZ_CAACYJ010000040.1"/>
</dbReference>
<dbReference type="EMBL" id="CAACYJ010000040">
    <property type="protein sequence ID" value="VFB22008.1"/>
    <property type="molecule type" value="Genomic_DNA"/>
</dbReference>
<dbReference type="InterPro" id="IPR050221">
    <property type="entry name" value="26S_Proteasome_ATPase"/>
</dbReference>
<dbReference type="Pfam" id="PF00004">
    <property type="entry name" value="AAA"/>
    <property type="match status" value="2"/>
</dbReference>
<accession>A0A449IRE7</accession>
<feature type="domain" description="AAA+ ATPase" evidence="4">
    <location>
        <begin position="494"/>
        <end position="623"/>
    </location>
</feature>